<dbReference type="EMBL" id="BLRU01000371">
    <property type="protein sequence ID" value="GFP20335.1"/>
    <property type="molecule type" value="Genomic_DNA"/>
</dbReference>
<reference evidence="2 3" key="1">
    <citation type="journal article" date="2020" name="Front. Microbiol.">
        <title>Single-cell genomics of novel Actinobacteria with the Wood-Ljungdahl pathway discovered in a serpentinizing system.</title>
        <authorList>
            <person name="Merino N."/>
            <person name="Kawai M."/>
            <person name="Boyd E.S."/>
            <person name="Colman D.R."/>
            <person name="McGlynn S.E."/>
            <person name="Nealson K.H."/>
            <person name="Kurokawa K."/>
            <person name="Hongoh Y."/>
        </authorList>
    </citation>
    <scope>NUCLEOTIDE SEQUENCE [LARGE SCALE GENOMIC DNA]</scope>
    <source>
        <strain evidence="2 3">S03</strain>
    </source>
</reference>
<evidence type="ECO:0000313" key="2">
    <source>
        <dbReference type="EMBL" id="GFP20335.1"/>
    </source>
</evidence>
<keyword evidence="1" id="KW-0812">Transmembrane</keyword>
<protein>
    <recommendedName>
        <fullName evidence="4">Cytochrome C biogenesis protein transmembrane domain-containing protein</fullName>
    </recommendedName>
</protein>
<comment type="caution">
    <text evidence="2">The sequence shown here is derived from an EMBL/GenBank/DDBJ whole genome shotgun (WGS) entry which is preliminary data.</text>
</comment>
<organism evidence="2 3">
    <name type="scientific">Candidatus Hakubella thermalkaliphila</name>
    <dbReference type="NCBI Taxonomy" id="2754717"/>
    <lineage>
        <taxon>Bacteria</taxon>
        <taxon>Bacillati</taxon>
        <taxon>Actinomycetota</taxon>
        <taxon>Actinomycetota incertae sedis</taxon>
        <taxon>Candidatus Hakubellales</taxon>
        <taxon>Candidatus Hakubellaceae</taxon>
        <taxon>Candidatus Hakubella</taxon>
    </lineage>
</organism>
<proteinExistence type="predicted"/>
<keyword evidence="1" id="KW-0472">Membrane</keyword>
<dbReference type="AlphaFoldDB" id="A0A6V8NJF2"/>
<feature type="transmembrane region" description="Helical" evidence="1">
    <location>
        <begin position="49"/>
        <end position="67"/>
    </location>
</feature>
<sequence>MAQRATLPSSLALGVLVGLCTFPCSGGIYVAVIGLLASQKSYFQGLGYLLAYNVMFILPLIAILALASNRVVTTKLHQ</sequence>
<accession>A0A6V8NJF2</accession>
<feature type="transmembrane region" description="Helical" evidence="1">
    <location>
        <begin position="12"/>
        <end position="37"/>
    </location>
</feature>
<evidence type="ECO:0000313" key="3">
    <source>
        <dbReference type="Proteomes" id="UP000574717"/>
    </source>
</evidence>
<dbReference type="Proteomes" id="UP000574717">
    <property type="component" value="Unassembled WGS sequence"/>
</dbReference>
<evidence type="ECO:0008006" key="4">
    <source>
        <dbReference type="Google" id="ProtNLM"/>
    </source>
</evidence>
<gene>
    <name evidence="2" type="ORF">HKBW3S03_01837</name>
</gene>
<name>A0A6V8NJF2_9ACTN</name>
<dbReference type="RefSeq" id="WP_176235803.1">
    <property type="nucleotide sequence ID" value="NZ_BLRU01000371.1"/>
</dbReference>
<evidence type="ECO:0000256" key="1">
    <source>
        <dbReference type="SAM" id="Phobius"/>
    </source>
</evidence>
<keyword evidence="1" id="KW-1133">Transmembrane helix</keyword>